<protein>
    <submittedName>
        <fullName evidence="1">Uncharacterized protein</fullName>
    </submittedName>
</protein>
<evidence type="ECO:0000313" key="1">
    <source>
        <dbReference type="EMBL" id="GAA1652876.1"/>
    </source>
</evidence>
<dbReference type="EMBL" id="BAAAMU010000047">
    <property type="protein sequence ID" value="GAA1652876.1"/>
    <property type="molecule type" value="Genomic_DNA"/>
</dbReference>
<keyword evidence="2" id="KW-1185">Reference proteome</keyword>
<reference evidence="1 2" key="1">
    <citation type="journal article" date="2019" name="Int. J. Syst. Evol. Microbiol.">
        <title>The Global Catalogue of Microorganisms (GCM) 10K type strain sequencing project: providing services to taxonomists for standard genome sequencing and annotation.</title>
        <authorList>
            <consortium name="The Broad Institute Genomics Platform"/>
            <consortium name="The Broad Institute Genome Sequencing Center for Infectious Disease"/>
            <person name="Wu L."/>
            <person name="Ma J."/>
        </authorList>
    </citation>
    <scope>NUCLEOTIDE SEQUENCE [LARGE SCALE GENOMIC DNA]</scope>
    <source>
        <strain evidence="1 2">JCM 13929</strain>
    </source>
</reference>
<evidence type="ECO:0000313" key="2">
    <source>
        <dbReference type="Proteomes" id="UP001500064"/>
    </source>
</evidence>
<comment type="caution">
    <text evidence="1">The sequence shown here is derived from an EMBL/GenBank/DDBJ whole genome shotgun (WGS) entry which is preliminary data.</text>
</comment>
<proteinExistence type="predicted"/>
<accession>A0ABN2FLQ5</accession>
<organism evidence="1 2">
    <name type="scientific">Nonomuraea maheshkhaliensis</name>
    <dbReference type="NCBI Taxonomy" id="419590"/>
    <lineage>
        <taxon>Bacteria</taxon>
        <taxon>Bacillati</taxon>
        <taxon>Actinomycetota</taxon>
        <taxon>Actinomycetes</taxon>
        <taxon>Streptosporangiales</taxon>
        <taxon>Streptosporangiaceae</taxon>
        <taxon>Nonomuraea</taxon>
    </lineage>
</organism>
<gene>
    <name evidence="1" type="ORF">GCM10009733_057650</name>
</gene>
<dbReference type="RefSeq" id="WP_346109640.1">
    <property type="nucleotide sequence ID" value="NZ_BAAAMU010000047.1"/>
</dbReference>
<sequence length="64" mass="7252">MSSAPSADFVMEHLLQEANREFSGWTFERDPSGWTAVRGDVRLTRPSLAALRALLRVHRAARTR</sequence>
<dbReference type="Proteomes" id="UP001500064">
    <property type="component" value="Unassembled WGS sequence"/>
</dbReference>
<name>A0ABN2FLQ5_9ACTN</name>